<dbReference type="InterPro" id="IPR029052">
    <property type="entry name" value="Metallo-depent_PP-like"/>
</dbReference>
<gene>
    <name evidence="8" type="ORF">FDW42_00925</name>
</gene>
<feature type="transmembrane region" description="Helical" evidence="6">
    <location>
        <begin position="141"/>
        <end position="162"/>
    </location>
</feature>
<keyword evidence="6" id="KW-1133">Transmembrane helix</keyword>
<sequence>MLELKNGAFFLADAHENEERRYFWDFLQALEKGEIYTPQLFLMGDIFDLLVGEVKASYAFAMPYINLLEKLSEKMEIYYLEGNHDFNLNRFFKKVQVVSLQNQPLILHTSKGNDEKFFLAHGDIFLNPFLQFLLKSLRNPFLLRFLNFINILTFSSITNCILARQKRKNLFYSIANFKNLAYERYAKYQANGAWVVEGHYHQNLLLQEGVVKYFNLPSFAYERSFFVVEFLPEVKFEKQKLRGQDV</sequence>
<comment type="caution">
    <text evidence="8">The sequence shown here is derived from an EMBL/GenBank/DDBJ whole genome shotgun (WGS) entry which is preliminary data.</text>
</comment>
<keyword evidence="4 6" id="KW-0472">Membrane</keyword>
<evidence type="ECO:0000256" key="6">
    <source>
        <dbReference type="SAM" id="Phobius"/>
    </source>
</evidence>
<organism evidence="8 9">
    <name type="scientific">Campylobacter helveticus</name>
    <dbReference type="NCBI Taxonomy" id="28898"/>
    <lineage>
        <taxon>Bacteria</taxon>
        <taxon>Pseudomonadati</taxon>
        <taxon>Campylobacterota</taxon>
        <taxon>Epsilonproteobacteria</taxon>
        <taxon>Campylobacterales</taxon>
        <taxon>Campylobacteraceae</taxon>
        <taxon>Campylobacter</taxon>
    </lineage>
</organism>
<protein>
    <submittedName>
        <fullName evidence="8">UDP-2,3-diacylglucosamine diphosphatase</fullName>
    </submittedName>
</protein>
<dbReference type="GeneID" id="52037301"/>
<dbReference type="AlphaFoldDB" id="A0AAX2UKW0"/>
<keyword evidence="3" id="KW-0479">Metal-binding</keyword>
<dbReference type="PANTHER" id="PTHR34990:SF2">
    <property type="entry name" value="BLL8164 PROTEIN"/>
    <property type="match status" value="1"/>
</dbReference>
<reference evidence="8 9" key="1">
    <citation type="submission" date="2019-05" db="EMBL/GenBank/DDBJ databases">
        <title>Draft genomes of eight strains of Campylobacter helveticus isolated from cats and a dog in New Zealand.</title>
        <authorList>
            <person name="Bojanic K."/>
            <person name="Midwinter A.C."/>
            <person name="Biggs P.J."/>
            <person name="Acke E."/>
            <person name="Cornelius A.J."/>
            <person name="Marshall J.C."/>
        </authorList>
    </citation>
    <scope>NUCLEOTIDE SEQUENCE [LARGE SCALE GENOMIC DNA]</scope>
    <source>
        <strain evidence="8 9">ACP123b</strain>
    </source>
</reference>
<keyword evidence="1" id="KW-1003">Cell membrane</keyword>
<dbReference type="GO" id="GO:0009245">
    <property type="term" value="P:lipid A biosynthetic process"/>
    <property type="evidence" value="ECO:0007669"/>
    <property type="project" value="TreeGrafter"/>
</dbReference>
<dbReference type="CDD" id="cd07398">
    <property type="entry name" value="MPP_YbbF-LpxH"/>
    <property type="match status" value="1"/>
</dbReference>
<evidence type="ECO:0000259" key="7">
    <source>
        <dbReference type="Pfam" id="PF00149"/>
    </source>
</evidence>
<name>A0AAX2UKW0_9BACT</name>
<dbReference type="Gene3D" id="3.60.21.10">
    <property type="match status" value="1"/>
</dbReference>
<dbReference type="InterPro" id="IPR004843">
    <property type="entry name" value="Calcineurin-like_PHP"/>
</dbReference>
<dbReference type="GO" id="GO:0046872">
    <property type="term" value="F:metal ion binding"/>
    <property type="evidence" value="ECO:0007669"/>
    <property type="project" value="UniProtKB-KW"/>
</dbReference>
<feature type="domain" description="Calcineurin-like phosphoesterase" evidence="7">
    <location>
        <begin position="10"/>
        <end position="133"/>
    </location>
</feature>
<evidence type="ECO:0000256" key="1">
    <source>
        <dbReference type="ARBA" id="ARBA00022475"/>
    </source>
</evidence>
<evidence type="ECO:0000313" key="8">
    <source>
        <dbReference type="EMBL" id="TNB58900.1"/>
    </source>
</evidence>
<dbReference type="PANTHER" id="PTHR34990">
    <property type="entry name" value="UDP-2,3-DIACYLGLUCOSAMINE HYDROLASE-RELATED"/>
    <property type="match status" value="1"/>
</dbReference>
<dbReference type="EMBL" id="VDBS01000011">
    <property type="protein sequence ID" value="TNB58900.1"/>
    <property type="molecule type" value="Genomic_DNA"/>
</dbReference>
<keyword evidence="2" id="KW-0997">Cell inner membrane</keyword>
<proteinExistence type="predicted"/>
<evidence type="ECO:0000256" key="5">
    <source>
        <dbReference type="ARBA" id="ARBA00023211"/>
    </source>
</evidence>
<keyword evidence="6" id="KW-0812">Transmembrane</keyword>
<dbReference type="GO" id="GO:0016020">
    <property type="term" value="C:membrane"/>
    <property type="evidence" value="ECO:0007669"/>
    <property type="project" value="GOC"/>
</dbReference>
<dbReference type="RefSeq" id="WP_082200320.1">
    <property type="nucleotide sequence ID" value="NZ_CP020478.1"/>
</dbReference>
<dbReference type="KEGG" id="chv:CHELV3228_1397"/>
<dbReference type="Proteomes" id="UP000306813">
    <property type="component" value="Unassembled WGS sequence"/>
</dbReference>
<accession>A0AAX2UKW0</accession>
<evidence type="ECO:0000313" key="9">
    <source>
        <dbReference type="Proteomes" id="UP000306813"/>
    </source>
</evidence>
<dbReference type="Pfam" id="PF00149">
    <property type="entry name" value="Metallophos"/>
    <property type="match status" value="1"/>
</dbReference>
<evidence type="ECO:0000256" key="2">
    <source>
        <dbReference type="ARBA" id="ARBA00022519"/>
    </source>
</evidence>
<dbReference type="InterPro" id="IPR043461">
    <property type="entry name" value="LpxH-like"/>
</dbReference>
<dbReference type="GO" id="GO:0008758">
    <property type="term" value="F:UDP-2,3-diacylglucosamine hydrolase activity"/>
    <property type="evidence" value="ECO:0007669"/>
    <property type="project" value="TreeGrafter"/>
</dbReference>
<keyword evidence="5" id="KW-0464">Manganese</keyword>
<evidence type="ECO:0000256" key="3">
    <source>
        <dbReference type="ARBA" id="ARBA00022723"/>
    </source>
</evidence>
<dbReference type="SUPFAM" id="SSF56300">
    <property type="entry name" value="Metallo-dependent phosphatases"/>
    <property type="match status" value="1"/>
</dbReference>
<evidence type="ECO:0000256" key="4">
    <source>
        <dbReference type="ARBA" id="ARBA00023136"/>
    </source>
</evidence>